<dbReference type="AlphaFoldDB" id="A0A518GEP6"/>
<keyword evidence="1" id="KW-0472">Membrane</keyword>
<keyword evidence="1" id="KW-0812">Transmembrane</keyword>
<feature type="transmembrane region" description="Helical" evidence="1">
    <location>
        <begin position="41"/>
        <end position="59"/>
    </location>
</feature>
<keyword evidence="1" id="KW-1133">Transmembrane helix</keyword>
<feature type="transmembrane region" description="Helical" evidence="1">
    <location>
        <begin position="66"/>
        <end position="82"/>
    </location>
</feature>
<organism evidence="2 3">
    <name type="scientific">Aureliella helgolandensis</name>
    <dbReference type="NCBI Taxonomy" id="2527968"/>
    <lineage>
        <taxon>Bacteria</taxon>
        <taxon>Pseudomonadati</taxon>
        <taxon>Planctomycetota</taxon>
        <taxon>Planctomycetia</taxon>
        <taxon>Pirellulales</taxon>
        <taxon>Pirellulaceae</taxon>
        <taxon>Aureliella</taxon>
    </lineage>
</organism>
<reference evidence="2 3" key="1">
    <citation type="submission" date="2019-02" db="EMBL/GenBank/DDBJ databases">
        <title>Deep-cultivation of Planctomycetes and their phenomic and genomic characterization uncovers novel biology.</title>
        <authorList>
            <person name="Wiegand S."/>
            <person name="Jogler M."/>
            <person name="Boedeker C."/>
            <person name="Pinto D."/>
            <person name="Vollmers J."/>
            <person name="Rivas-Marin E."/>
            <person name="Kohn T."/>
            <person name="Peeters S.H."/>
            <person name="Heuer A."/>
            <person name="Rast P."/>
            <person name="Oberbeckmann S."/>
            <person name="Bunk B."/>
            <person name="Jeske O."/>
            <person name="Meyerdierks A."/>
            <person name="Storesund J.E."/>
            <person name="Kallscheuer N."/>
            <person name="Luecker S."/>
            <person name="Lage O.M."/>
            <person name="Pohl T."/>
            <person name="Merkel B.J."/>
            <person name="Hornburger P."/>
            <person name="Mueller R.-W."/>
            <person name="Bruemmer F."/>
            <person name="Labrenz M."/>
            <person name="Spormann A.M."/>
            <person name="Op den Camp H."/>
            <person name="Overmann J."/>
            <person name="Amann R."/>
            <person name="Jetten M.S.M."/>
            <person name="Mascher T."/>
            <person name="Medema M.H."/>
            <person name="Devos D.P."/>
            <person name="Kaster A.-K."/>
            <person name="Ovreas L."/>
            <person name="Rohde M."/>
            <person name="Galperin M.Y."/>
            <person name="Jogler C."/>
        </authorList>
    </citation>
    <scope>NUCLEOTIDE SEQUENCE [LARGE SCALE GENOMIC DNA]</scope>
    <source>
        <strain evidence="2 3">Q31a</strain>
    </source>
</reference>
<name>A0A518GEP6_9BACT</name>
<keyword evidence="3" id="KW-1185">Reference proteome</keyword>
<dbReference type="KEGG" id="ahel:Q31a_54560"/>
<evidence type="ECO:0000313" key="3">
    <source>
        <dbReference type="Proteomes" id="UP000318017"/>
    </source>
</evidence>
<proteinExistence type="predicted"/>
<gene>
    <name evidence="2" type="ORF">Q31a_54560</name>
</gene>
<evidence type="ECO:0000313" key="2">
    <source>
        <dbReference type="EMBL" id="QDV27075.1"/>
    </source>
</evidence>
<feature type="transmembrane region" description="Helical" evidence="1">
    <location>
        <begin position="7"/>
        <end position="29"/>
    </location>
</feature>
<protein>
    <submittedName>
        <fullName evidence="2">Uncharacterized protein</fullName>
    </submittedName>
</protein>
<accession>A0A518GEP6</accession>
<sequence>MERLVEAILFSSAMLVPLMTVWAIFGLYTVKSGCQCPLTEMLYFAVMLFVAGFTVRTVMTDDSGCWLMHTASLGVMIVAGVLRKPSGFSATDSPLLAE</sequence>
<dbReference type="EMBL" id="CP036298">
    <property type="protein sequence ID" value="QDV27075.1"/>
    <property type="molecule type" value="Genomic_DNA"/>
</dbReference>
<evidence type="ECO:0000256" key="1">
    <source>
        <dbReference type="SAM" id="Phobius"/>
    </source>
</evidence>
<dbReference type="Proteomes" id="UP000318017">
    <property type="component" value="Chromosome"/>
</dbReference>